<organism evidence="1">
    <name type="scientific">marine sediment metagenome</name>
    <dbReference type="NCBI Taxonomy" id="412755"/>
    <lineage>
        <taxon>unclassified sequences</taxon>
        <taxon>metagenomes</taxon>
        <taxon>ecological metagenomes</taxon>
    </lineage>
</organism>
<comment type="caution">
    <text evidence="1">The sequence shown here is derived from an EMBL/GenBank/DDBJ whole genome shotgun (WGS) entry which is preliminary data.</text>
</comment>
<dbReference type="AlphaFoldDB" id="A0A0F9Q9L0"/>
<evidence type="ECO:0000313" key="1">
    <source>
        <dbReference type="EMBL" id="KKN02088.1"/>
    </source>
</evidence>
<gene>
    <name evidence="1" type="ORF">LCGC14_1121180</name>
</gene>
<sequence length="68" mass="8058">MGSTFELITNKLIYGKNYGFIFLTDIADFFLRIYLHNIEHILDRASNKKNHFKSLMIVIKPSEYLIFT</sequence>
<protein>
    <submittedName>
        <fullName evidence="1">Uncharacterized protein</fullName>
    </submittedName>
</protein>
<name>A0A0F9Q9L0_9ZZZZ</name>
<accession>A0A0F9Q9L0</accession>
<reference evidence="1" key="1">
    <citation type="journal article" date="2015" name="Nature">
        <title>Complex archaea that bridge the gap between prokaryotes and eukaryotes.</title>
        <authorList>
            <person name="Spang A."/>
            <person name="Saw J.H."/>
            <person name="Jorgensen S.L."/>
            <person name="Zaremba-Niedzwiedzka K."/>
            <person name="Martijn J."/>
            <person name="Lind A.E."/>
            <person name="van Eijk R."/>
            <person name="Schleper C."/>
            <person name="Guy L."/>
            <person name="Ettema T.J."/>
        </authorList>
    </citation>
    <scope>NUCLEOTIDE SEQUENCE</scope>
</reference>
<dbReference type="EMBL" id="LAZR01005184">
    <property type="protein sequence ID" value="KKN02088.1"/>
    <property type="molecule type" value="Genomic_DNA"/>
</dbReference>
<proteinExistence type="predicted"/>